<organism evidence="2 5">
    <name type="scientific">Araneus ventricosus</name>
    <name type="common">Orbweaver spider</name>
    <name type="synonym">Epeira ventricosa</name>
    <dbReference type="NCBI Taxonomy" id="182803"/>
    <lineage>
        <taxon>Eukaryota</taxon>
        <taxon>Metazoa</taxon>
        <taxon>Ecdysozoa</taxon>
        <taxon>Arthropoda</taxon>
        <taxon>Chelicerata</taxon>
        <taxon>Arachnida</taxon>
        <taxon>Araneae</taxon>
        <taxon>Araneomorphae</taxon>
        <taxon>Entelegynae</taxon>
        <taxon>Araneoidea</taxon>
        <taxon>Araneidae</taxon>
        <taxon>Araneus</taxon>
    </lineage>
</organism>
<keyword evidence="5" id="KW-1185">Reference proteome</keyword>
<comment type="caution">
    <text evidence="2">The sequence shown here is derived from an EMBL/GenBank/DDBJ whole genome shotgun (WGS) entry which is preliminary data.</text>
</comment>
<dbReference type="EMBL" id="BGPR01122886">
    <property type="protein sequence ID" value="GBN25395.1"/>
    <property type="molecule type" value="Genomic_DNA"/>
</dbReference>
<evidence type="ECO:0000313" key="1">
    <source>
        <dbReference type="EMBL" id="GBN25342.1"/>
    </source>
</evidence>
<accession>A0A4Y2MFG5</accession>
<dbReference type="EMBL" id="BGPR01122887">
    <property type="protein sequence ID" value="GBN25399.1"/>
    <property type="molecule type" value="Genomic_DNA"/>
</dbReference>
<dbReference type="Proteomes" id="UP000499080">
    <property type="component" value="Unassembled WGS sequence"/>
</dbReference>
<dbReference type="EMBL" id="BGPR01122865">
    <property type="protein sequence ID" value="GBN25342.1"/>
    <property type="molecule type" value="Genomic_DNA"/>
</dbReference>
<evidence type="ECO:0000313" key="5">
    <source>
        <dbReference type="Proteomes" id="UP000499080"/>
    </source>
</evidence>
<reference evidence="2 5" key="1">
    <citation type="journal article" date="2019" name="Sci. Rep.">
        <title>Orb-weaving spider Araneus ventricosus genome elucidates the spidroin gene catalogue.</title>
        <authorList>
            <person name="Kono N."/>
            <person name="Nakamura H."/>
            <person name="Ohtoshi R."/>
            <person name="Moran D.A.P."/>
            <person name="Shinohara A."/>
            <person name="Yoshida Y."/>
            <person name="Fujiwara M."/>
            <person name="Mori M."/>
            <person name="Tomita M."/>
            <person name="Arakawa K."/>
        </authorList>
    </citation>
    <scope>NUCLEOTIDE SEQUENCE [LARGE SCALE GENOMIC DNA]</scope>
</reference>
<protein>
    <submittedName>
        <fullName evidence="2">Uncharacterized protein</fullName>
    </submittedName>
</protein>
<sequence length="71" mass="8118">MHLFSEKRRRKYLSAAEALALFYELPSDDDFETSVLNENGEDTILCNINVDIDTEFKREIHHGDASGTAKE</sequence>
<evidence type="ECO:0000313" key="4">
    <source>
        <dbReference type="EMBL" id="GBN25399.1"/>
    </source>
</evidence>
<gene>
    <name evidence="3" type="ORF">AVEN_183367_1</name>
    <name evidence="1" type="ORF">AVEN_18912_1</name>
    <name evidence="4" type="ORF">AVEN_214177_1</name>
    <name evidence="2" type="ORF">AVEN_82617_1</name>
</gene>
<dbReference type="AlphaFoldDB" id="A0A4Y2MFG5"/>
<dbReference type="EMBL" id="BGPR01122873">
    <property type="protein sequence ID" value="GBN25359.1"/>
    <property type="molecule type" value="Genomic_DNA"/>
</dbReference>
<evidence type="ECO:0000313" key="2">
    <source>
        <dbReference type="EMBL" id="GBN25359.1"/>
    </source>
</evidence>
<evidence type="ECO:0000313" key="3">
    <source>
        <dbReference type="EMBL" id="GBN25395.1"/>
    </source>
</evidence>
<feature type="non-terminal residue" evidence="2">
    <location>
        <position position="71"/>
    </location>
</feature>
<name>A0A4Y2MFG5_ARAVE</name>
<proteinExistence type="predicted"/>